<feature type="region of interest" description="Disordered" evidence="1">
    <location>
        <begin position="64"/>
        <end position="84"/>
    </location>
</feature>
<keyword evidence="2" id="KW-0812">Transmembrane</keyword>
<feature type="transmembrane region" description="Helical" evidence="2">
    <location>
        <begin position="20"/>
        <end position="42"/>
    </location>
</feature>
<evidence type="ECO:0000313" key="3">
    <source>
        <dbReference type="EMBL" id="BCF88910.1"/>
    </source>
</evidence>
<accession>A0A7I8BL72</accession>
<proteinExistence type="predicted"/>
<sequence>MMRHYPDAAESKSIRTTTIVAIAALALIAACGTGIAALFGLLPESENVAVTATTIPLVDIWRNEPSAPIRPQSDNGDSGTSVEQ</sequence>
<protein>
    <recommendedName>
        <fullName evidence="5">Lipoprotein</fullName>
    </recommendedName>
</protein>
<evidence type="ECO:0008006" key="5">
    <source>
        <dbReference type="Google" id="ProtNLM"/>
    </source>
</evidence>
<feature type="compositionally biased region" description="Polar residues" evidence="1">
    <location>
        <begin position="72"/>
        <end position="84"/>
    </location>
</feature>
<reference evidence="3 4" key="1">
    <citation type="journal article" date="2020" name="Genes (Basel)">
        <title>Genomic Comparison of Insect Gut Symbionts from Divergent Burkholderia Subclades.</title>
        <authorList>
            <person name="Takeshita K."/>
            <person name="Kikuchi Y."/>
        </authorList>
    </citation>
    <scope>NUCLEOTIDE SEQUENCE [LARGE SCALE GENOMIC DNA]</scope>
    <source>
        <strain evidence="3 4">PGU16</strain>
    </source>
</reference>
<dbReference type="KEGG" id="plad:PPGU16_19770"/>
<dbReference type="PROSITE" id="PS51257">
    <property type="entry name" value="PROKAR_LIPOPROTEIN"/>
    <property type="match status" value="1"/>
</dbReference>
<evidence type="ECO:0000256" key="1">
    <source>
        <dbReference type="SAM" id="MobiDB-lite"/>
    </source>
</evidence>
<dbReference type="EMBL" id="AP023174">
    <property type="protein sequence ID" value="BCF88910.1"/>
    <property type="molecule type" value="Genomic_DNA"/>
</dbReference>
<keyword evidence="2" id="KW-0472">Membrane</keyword>
<dbReference type="AlphaFoldDB" id="A0A7I8BL72"/>
<dbReference type="RefSeq" id="WP_180719869.1">
    <property type="nucleotide sequence ID" value="NZ_AP023174.1"/>
</dbReference>
<name>A0A7I8BL72_9BURK</name>
<keyword evidence="2" id="KW-1133">Transmembrane helix</keyword>
<keyword evidence="4" id="KW-1185">Reference proteome</keyword>
<gene>
    <name evidence="3" type="ORF">PPGU16_19770</name>
</gene>
<dbReference type="Proteomes" id="UP000510888">
    <property type="component" value="Chromosome 1"/>
</dbReference>
<evidence type="ECO:0000256" key="2">
    <source>
        <dbReference type="SAM" id="Phobius"/>
    </source>
</evidence>
<evidence type="ECO:0000313" key="4">
    <source>
        <dbReference type="Proteomes" id="UP000510888"/>
    </source>
</evidence>
<organism evidence="3 4">
    <name type="scientific">Paraburkholderia largidicola</name>
    <dbReference type="NCBI Taxonomy" id="3014751"/>
    <lineage>
        <taxon>Bacteria</taxon>
        <taxon>Pseudomonadati</taxon>
        <taxon>Pseudomonadota</taxon>
        <taxon>Betaproteobacteria</taxon>
        <taxon>Burkholderiales</taxon>
        <taxon>Burkholderiaceae</taxon>
        <taxon>Paraburkholderia</taxon>
    </lineage>
</organism>